<dbReference type="Pfam" id="PF01103">
    <property type="entry name" value="Omp85"/>
    <property type="match status" value="1"/>
</dbReference>
<evidence type="ECO:0000256" key="2">
    <source>
        <dbReference type="ARBA" id="ARBA00022452"/>
    </source>
</evidence>
<comment type="caution">
    <text evidence="6">The sequence shown here is derived from an EMBL/GenBank/DDBJ whole genome shotgun (WGS) entry which is preliminary data.</text>
</comment>
<evidence type="ECO:0000256" key="1">
    <source>
        <dbReference type="ARBA" id="ARBA00004370"/>
    </source>
</evidence>
<dbReference type="InterPro" id="IPR039910">
    <property type="entry name" value="D15-like"/>
</dbReference>
<evidence type="ECO:0000313" key="7">
    <source>
        <dbReference type="Proteomes" id="UP000619079"/>
    </source>
</evidence>
<dbReference type="AlphaFoldDB" id="A0A8J7LZM5"/>
<keyword evidence="2" id="KW-1134">Transmembrane beta strand</keyword>
<evidence type="ECO:0000256" key="3">
    <source>
        <dbReference type="ARBA" id="ARBA00023136"/>
    </source>
</evidence>
<gene>
    <name evidence="6" type="ORF">JF290_07255</name>
</gene>
<dbReference type="PANTHER" id="PTHR12815">
    <property type="entry name" value="SORTING AND ASSEMBLY MACHINERY SAMM50 PROTEIN FAMILY MEMBER"/>
    <property type="match status" value="1"/>
</dbReference>
<dbReference type="GO" id="GO:0019867">
    <property type="term" value="C:outer membrane"/>
    <property type="evidence" value="ECO:0007669"/>
    <property type="project" value="InterPro"/>
</dbReference>
<accession>A0A8J7LZM5</accession>
<keyword evidence="2" id="KW-0812">Transmembrane</keyword>
<dbReference type="Gene3D" id="2.40.160.50">
    <property type="entry name" value="membrane protein fhac: a member of the omp85/tpsb transporter family"/>
    <property type="match status" value="1"/>
</dbReference>
<reference evidence="6" key="1">
    <citation type="submission" date="2020-12" db="EMBL/GenBank/DDBJ databases">
        <title>Sedimentitalea sp. nov., isolated from sand in Incheon.</title>
        <authorList>
            <person name="Kim W."/>
        </authorList>
    </citation>
    <scope>NUCLEOTIDE SEQUENCE</scope>
    <source>
        <strain evidence="6">CAU 1593</strain>
    </source>
</reference>
<keyword evidence="3" id="KW-0472">Membrane</keyword>
<feature type="signal peptide" evidence="4">
    <location>
        <begin position="1"/>
        <end position="28"/>
    </location>
</feature>
<evidence type="ECO:0000259" key="5">
    <source>
        <dbReference type="Pfam" id="PF01103"/>
    </source>
</evidence>
<feature type="domain" description="Bacterial surface antigen (D15)" evidence="5">
    <location>
        <begin position="368"/>
        <end position="601"/>
    </location>
</feature>
<sequence length="601" mass="64141">MNTAGRRTRLSRSLFALWLCCAPGLAMALTTTLKAPGAPEDVEERLSGSSSVMSAESNGLTKPQELIAAALSDYRTLVQVMYDEGYFAPVVTIRVDGREAALIPVLEPPRSIDTIAITVQPGRKFTFGTARIAPVAPDTDLPEGFRSGETATTGVLRDAASAGVLGWRDVGHAKADVGPQKITARNSQAKLDADITLLPGPKLRFGRLTVPQNSAVRPEAIAKIAAFPSGEQFSPAMVQRVGTRLRRTGAFSTVSIREAETPNPDGTLDFEALVEDQAPRRISLGGEIASETGVELSAQWIHRNLFGNAERFLFDARVRNIGGEEDIDGAISFRLDRPARFGGDDNQFYLGGLSRDNQPNYSLTRAYLGAGVRRTFSDQLFAEASILAEWNDSDDAFGDGRVFKMIPLPVLVEWDLRDNKVNATDGFFIRSTLTPYLGLSGTESGTSIVADARGYLGFGANDRVVLAGRVQLGSVVGPSLADISPQYLFYSGGAGTVRGQPYESLGIPVNNGLVGGRSLLALSAEVRTKITDTISVVGFFDIAAIDRSQFVDGDSPFHSGAGLGVRYDLGGLGPLRLDLALPVDGDTGDGLQFYLGIGQAF</sequence>
<dbReference type="InterPro" id="IPR000184">
    <property type="entry name" value="Bac_surfAg_D15"/>
</dbReference>
<name>A0A8J7LZM5_9RHOB</name>
<organism evidence="6 7">
    <name type="scientific">Sedimentitalea arenosa</name>
    <dbReference type="NCBI Taxonomy" id="2798803"/>
    <lineage>
        <taxon>Bacteria</taxon>
        <taxon>Pseudomonadati</taxon>
        <taxon>Pseudomonadota</taxon>
        <taxon>Alphaproteobacteria</taxon>
        <taxon>Rhodobacterales</taxon>
        <taxon>Paracoccaceae</taxon>
        <taxon>Sedimentitalea</taxon>
    </lineage>
</organism>
<dbReference type="EMBL" id="JAELVR010000004">
    <property type="protein sequence ID" value="MBJ6371321.1"/>
    <property type="molecule type" value="Genomic_DNA"/>
</dbReference>
<comment type="subcellular location">
    <subcellularLocation>
        <location evidence="1">Membrane</location>
    </subcellularLocation>
</comment>
<dbReference type="Gene3D" id="3.10.20.310">
    <property type="entry name" value="membrane protein fhac"/>
    <property type="match status" value="1"/>
</dbReference>
<keyword evidence="4" id="KW-0732">Signal</keyword>
<dbReference type="RefSeq" id="WP_199024176.1">
    <property type="nucleotide sequence ID" value="NZ_JAELVR010000004.1"/>
</dbReference>
<keyword evidence="7" id="KW-1185">Reference proteome</keyword>
<dbReference type="Proteomes" id="UP000619079">
    <property type="component" value="Unassembled WGS sequence"/>
</dbReference>
<dbReference type="PANTHER" id="PTHR12815:SF42">
    <property type="entry name" value="BACTERIAL SURFACE ANTIGEN (D15) DOMAIN-CONTAINING PROTEIN"/>
    <property type="match status" value="1"/>
</dbReference>
<feature type="chain" id="PRO_5035297716" evidence="4">
    <location>
        <begin position="29"/>
        <end position="601"/>
    </location>
</feature>
<evidence type="ECO:0000256" key="4">
    <source>
        <dbReference type="SAM" id="SignalP"/>
    </source>
</evidence>
<proteinExistence type="predicted"/>
<protein>
    <submittedName>
        <fullName evidence="6">BamA/TamA family outer membrane protein</fullName>
    </submittedName>
</protein>
<evidence type="ECO:0000313" key="6">
    <source>
        <dbReference type="EMBL" id="MBJ6371321.1"/>
    </source>
</evidence>